<feature type="domain" description="Exoribonuclease phosphorolytic" evidence="9">
    <location>
        <begin position="159"/>
        <end position="225"/>
    </location>
</feature>
<dbReference type="SUPFAM" id="SSF55666">
    <property type="entry name" value="Ribonuclease PH domain 2-like"/>
    <property type="match status" value="1"/>
</dbReference>
<sequence>MVWQRPDNRQPYQLRPVNFEKGFTRFAPGSVLAKCGDTKVLCTVSVNEGVPKFLANTGKGWLTAEYRMLPSATSQRQAREFLKLSGRTQEIQRLIGRSLRAAINLEALGERTLIVDADVLQADAGTRTTAITGGFVALADAISYLLKQGILEKSPLVGQVAAISVGLLEGEPFLDLNYEEDVAASVDFNVVMNQNLGIIEVQGTAEEGSFSRKQLGGLLDFAEKGIQQLLIAQQDAIPDWNNIYQV</sequence>
<proteinExistence type="inferred from homology"/>
<dbReference type="AlphaFoldDB" id="A0A0V7ZF59"/>
<dbReference type="GO" id="GO:0000175">
    <property type="term" value="F:3'-5'-RNA exonuclease activity"/>
    <property type="evidence" value="ECO:0007669"/>
    <property type="project" value="UniProtKB-UniRule"/>
</dbReference>
<dbReference type="Gene3D" id="3.30.230.70">
    <property type="entry name" value="GHMP Kinase, N-terminal domain"/>
    <property type="match status" value="1"/>
</dbReference>
<dbReference type="InterPro" id="IPR015847">
    <property type="entry name" value="ExoRNase_PH_dom2"/>
</dbReference>
<keyword evidence="7" id="KW-0808">Transferase</keyword>
<evidence type="ECO:0000256" key="4">
    <source>
        <dbReference type="ARBA" id="ARBA00022694"/>
    </source>
</evidence>
<dbReference type="EMBL" id="LMTZ01000142">
    <property type="protein sequence ID" value="KST63147.1"/>
    <property type="molecule type" value="Genomic_DNA"/>
</dbReference>
<dbReference type="InterPro" id="IPR036345">
    <property type="entry name" value="ExoRNase_PH_dom2_sf"/>
</dbReference>
<evidence type="ECO:0000256" key="3">
    <source>
        <dbReference type="ARBA" id="ARBA00022555"/>
    </source>
</evidence>
<keyword evidence="2 7" id="KW-0698">rRNA processing</keyword>
<dbReference type="GO" id="GO:0016075">
    <property type="term" value="P:rRNA catabolic process"/>
    <property type="evidence" value="ECO:0007669"/>
    <property type="project" value="UniProtKB-UniRule"/>
</dbReference>
<dbReference type="GO" id="GO:0009022">
    <property type="term" value="F:tRNA nucleotidyltransferase activity"/>
    <property type="evidence" value="ECO:0007669"/>
    <property type="project" value="UniProtKB-UniRule"/>
</dbReference>
<accession>A0A0V7ZF59</accession>
<keyword evidence="6" id="KW-0694">RNA-binding</keyword>
<dbReference type="CDD" id="cd11362">
    <property type="entry name" value="RNase_PH_bact"/>
    <property type="match status" value="1"/>
</dbReference>
<evidence type="ECO:0000313" key="10">
    <source>
        <dbReference type="EMBL" id="KST63147.1"/>
    </source>
</evidence>
<feature type="domain" description="Exoribonuclease phosphorolytic" evidence="8">
    <location>
        <begin position="13"/>
        <end position="141"/>
    </location>
</feature>
<dbReference type="InterPro" id="IPR027408">
    <property type="entry name" value="PNPase/RNase_PH_dom_sf"/>
</dbReference>
<dbReference type="FunFam" id="3.30.230.70:FF:000003">
    <property type="entry name" value="Ribonuclease PH"/>
    <property type="match status" value="1"/>
</dbReference>
<name>A0A0V7ZF59_9CYAN</name>
<evidence type="ECO:0000256" key="1">
    <source>
        <dbReference type="ARBA" id="ARBA00006678"/>
    </source>
</evidence>
<gene>
    <name evidence="7" type="primary">rph</name>
    <name evidence="10" type="ORF">BC008_12645</name>
    <name evidence="11" type="ORF">BC008_12950</name>
</gene>
<comment type="function">
    <text evidence="7">Phosphorolytic 3'-5' exoribonuclease that plays an important role in tRNA 3'-end maturation. Removes nucleotide residues following the 3'-CCA terminus of tRNAs; can also add nucleotides to the ends of RNA molecules by using nucleoside diphosphates as substrates, but this may not be physiologically important. Probably plays a role in initiation of 16S rRNA degradation (leading to ribosome degradation) during starvation.</text>
</comment>
<dbReference type="InterPro" id="IPR020568">
    <property type="entry name" value="Ribosomal_Su5_D2-typ_SF"/>
</dbReference>
<dbReference type="EMBL" id="LMTZ01000141">
    <property type="protein sequence ID" value="KST63209.1"/>
    <property type="molecule type" value="Genomic_DNA"/>
</dbReference>
<dbReference type="Pfam" id="PF01138">
    <property type="entry name" value="RNase_PH"/>
    <property type="match status" value="1"/>
</dbReference>
<dbReference type="InterPro" id="IPR018336">
    <property type="entry name" value="RNase_PH_CS"/>
</dbReference>
<feature type="binding site" evidence="7">
    <location>
        <begin position="125"/>
        <end position="127"/>
    </location>
    <ligand>
        <name>phosphate</name>
        <dbReference type="ChEBI" id="CHEBI:43474"/>
        <note>substrate</note>
    </ligand>
</feature>
<protein>
    <recommendedName>
        <fullName evidence="7">Ribonuclease PH</fullName>
        <shortName evidence="7">RNase PH</shortName>
        <ecNumber evidence="7">2.7.7.56</ecNumber>
    </recommendedName>
    <alternativeName>
        <fullName evidence="7">tRNA nucleotidyltransferase</fullName>
    </alternativeName>
</protein>
<comment type="similarity">
    <text evidence="1 7">Belongs to the RNase PH family.</text>
</comment>
<keyword evidence="5 7" id="KW-0548">Nucleotidyltransferase</keyword>
<comment type="caution">
    <text evidence="10">The sequence shown here is derived from an EMBL/GenBank/DDBJ whole genome shotgun (WGS) entry which is preliminary data.</text>
</comment>
<evidence type="ECO:0000259" key="8">
    <source>
        <dbReference type="Pfam" id="PF01138"/>
    </source>
</evidence>
<dbReference type="NCBIfam" id="TIGR01966">
    <property type="entry name" value="RNasePH"/>
    <property type="match status" value="1"/>
</dbReference>
<dbReference type="PANTHER" id="PTHR11953">
    <property type="entry name" value="EXOSOME COMPLEX COMPONENT"/>
    <property type="match status" value="1"/>
</dbReference>
<dbReference type="GO" id="GO:0031125">
    <property type="term" value="P:rRNA 3'-end processing"/>
    <property type="evidence" value="ECO:0007669"/>
    <property type="project" value="UniProtKB-ARBA"/>
</dbReference>
<evidence type="ECO:0000256" key="5">
    <source>
        <dbReference type="ARBA" id="ARBA00022695"/>
    </source>
</evidence>
<dbReference type="GO" id="GO:0008033">
    <property type="term" value="P:tRNA processing"/>
    <property type="evidence" value="ECO:0007669"/>
    <property type="project" value="UniProtKB-UniRule"/>
</dbReference>
<dbReference type="SUPFAM" id="SSF54211">
    <property type="entry name" value="Ribosomal protein S5 domain 2-like"/>
    <property type="match status" value="1"/>
</dbReference>
<dbReference type="EC" id="2.7.7.56" evidence="7"/>
<evidence type="ECO:0000313" key="12">
    <source>
        <dbReference type="Proteomes" id="UP000053372"/>
    </source>
</evidence>
<dbReference type="InterPro" id="IPR002381">
    <property type="entry name" value="RNase_PH_bac-type"/>
</dbReference>
<organism evidence="10 12">
    <name type="scientific">Mastigocoleus testarum BC008</name>
    <dbReference type="NCBI Taxonomy" id="371196"/>
    <lineage>
        <taxon>Bacteria</taxon>
        <taxon>Bacillati</taxon>
        <taxon>Cyanobacteriota</taxon>
        <taxon>Cyanophyceae</taxon>
        <taxon>Nostocales</taxon>
        <taxon>Hapalosiphonaceae</taxon>
        <taxon>Mastigocoleus</taxon>
    </lineage>
</organism>
<dbReference type="OrthoDB" id="9802265at2"/>
<evidence type="ECO:0000256" key="7">
    <source>
        <dbReference type="HAMAP-Rule" id="MF_00564"/>
    </source>
</evidence>
<dbReference type="PANTHER" id="PTHR11953:SF0">
    <property type="entry name" value="EXOSOME COMPLEX COMPONENT RRP41"/>
    <property type="match status" value="1"/>
</dbReference>
<evidence type="ECO:0000259" key="9">
    <source>
        <dbReference type="Pfam" id="PF03725"/>
    </source>
</evidence>
<evidence type="ECO:0000256" key="6">
    <source>
        <dbReference type="ARBA" id="ARBA00022884"/>
    </source>
</evidence>
<keyword evidence="4 7" id="KW-0819">tRNA processing</keyword>
<dbReference type="Proteomes" id="UP000053372">
    <property type="component" value="Unassembled WGS sequence"/>
</dbReference>
<dbReference type="HAMAP" id="MF_00564">
    <property type="entry name" value="RNase_PH"/>
    <property type="match status" value="1"/>
</dbReference>
<feature type="binding site" evidence="7">
    <location>
        <position position="87"/>
    </location>
    <ligand>
        <name>phosphate</name>
        <dbReference type="ChEBI" id="CHEBI:43474"/>
        <note>substrate</note>
    </ligand>
</feature>
<dbReference type="InterPro" id="IPR050080">
    <property type="entry name" value="RNase_PH"/>
</dbReference>
<keyword evidence="3 7" id="KW-0820">tRNA-binding</keyword>
<reference evidence="10 12" key="1">
    <citation type="journal article" date="2015" name="Genome Announc.">
        <title>Draft Genome of the Euendolithic (true boring) Cyanobacterium Mastigocoleus testarum strain BC008.</title>
        <authorList>
            <person name="Guida B.S."/>
            <person name="Garcia-Pichel F."/>
        </authorList>
    </citation>
    <scope>NUCLEOTIDE SEQUENCE [LARGE SCALE GENOMIC DNA]</scope>
    <source>
        <strain evidence="10 12">BC008</strain>
    </source>
</reference>
<dbReference type="Pfam" id="PF03725">
    <property type="entry name" value="RNase_PH_C"/>
    <property type="match status" value="1"/>
</dbReference>
<dbReference type="PROSITE" id="PS01277">
    <property type="entry name" value="RIBONUCLEASE_PH"/>
    <property type="match status" value="1"/>
</dbReference>
<evidence type="ECO:0000313" key="11">
    <source>
        <dbReference type="EMBL" id="KST63209.1"/>
    </source>
</evidence>
<comment type="catalytic activity">
    <reaction evidence="7">
        <text>tRNA(n+1) + phosphate = tRNA(n) + a ribonucleoside 5'-diphosphate</text>
        <dbReference type="Rhea" id="RHEA:10628"/>
        <dbReference type="Rhea" id="RHEA-COMP:17343"/>
        <dbReference type="Rhea" id="RHEA-COMP:17344"/>
        <dbReference type="ChEBI" id="CHEBI:43474"/>
        <dbReference type="ChEBI" id="CHEBI:57930"/>
        <dbReference type="ChEBI" id="CHEBI:173114"/>
        <dbReference type="EC" id="2.7.7.56"/>
    </reaction>
</comment>
<keyword evidence="12" id="KW-1185">Reference proteome</keyword>
<comment type="subunit">
    <text evidence="7">Homohexameric ring arranged as a trimer of dimers.</text>
</comment>
<dbReference type="InterPro" id="IPR001247">
    <property type="entry name" value="ExoRNase_PH_dom1"/>
</dbReference>
<dbReference type="GO" id="GO:0000049">
    <property type="term" value="F:tRNA binding"/>
    <property type="evidence" value="ECO:0007669"/>
    <property type="project" value="UniProtKB-UniRule"/>
</dbReference>
<evidence type="ECO:0000256" key="2">
    <source>
        <dbReference type="ARBA" id="ARBA00022552"/>
    </source>
</evidence>
<dbReference type="RefSeq" id="WP_027845874.1">
    <property type="nucleotide sequence ID" value="NZ_LMTZ01000141.1"/>
</dbReference>